<dbReference type="PANTHER" id="PTHR24567:SF74">
    <property type="entry name" value="HTH-TYPE TRANSCRIPTIONAL REGULATOR ARCR"/>
    <property type="match status" value="1"/>
</dbReference>
<evidence type="ECO:0000259" key="4">
    <source>
        <dbReference type="PROSITE" id="PS50042"/>
    </source>
</evidence>
<organism evidence="6">
    <name type="scientific">marine metagenome</name>
    <dbReference type="NCBI Taxonomy" id="408172"/>
    <lineage>
        <taxon>unclassified sequences</taxon>
        <taxon>metagenomes</taxon>
        <taxon>ecological metagenomes</taxon>
    </lineage>
</organism>
<dbReference type="InterPro" id="IPR036390">
    <property type="entry name" value="WH_DNA-bd_sf"/>
</dbReference>
<dbReference type="Gene3D" id="1.10.10.10">
    <property type="entry name" value="Winged helix-like DNA-binding domain superfamily/Winged helix DNA-binding domain"/>
    <property type="match status" value="1"/>
</dbReference>
<keyword evidence="3" id="KW-0804">Transcription</keyword>
<dbReference type="CDD" id="cd00038">
    <property type="entry name" value="CAP_ED"/>
    <property type="match status" value="1"/>
</dbReference>
<feature type="domain" description="HTH crp-type" evidence="5">
    <location>
        <begin position="154"/>
        <end position="227"/>
    </location>
</feature>
<dbReference type="PANTHER" id="PTHR24567">
    <property type="entry name" value="CRP FAMILY TRANSCRIPTIONAL REGULATORY PROTEIN"/>
    <property type="match status" value="1"/>
</dbReference>
<dbReference type="GO" id="GO:0003677">
    <property type="term" value="F:DNA binding"/>
    <property type="evidence" value="ECO:0007669"/>
    <property type="project" value="UniProtKB-KW"/>
</dbReference>
<dbReference type="CDD" id="cd00092">
    <property type="entry name" value="HTH_CRP"/>
    <property type="match status" value="1"/>
</dbReference>
<dbReference type="PROSITE" id="PS00889">
    <property type="entry name" value="CNMP_BINDING_2"/>
    <property type="match status" value="1"/>
</dbReference>
<dbReference type="InterPro" id="IPR050397">
    <property type="entry name" value="Env_Response_Regulators"/>
</dbReference>
<reference evidence="6" key="1">
    <citation type="submission" date="2018-05" db="EMBL/GenBank/DDBJ databases">
        <authorList>
            <person name="Lanie J.A."/>
            <person name="Ng W.-L."/>
            <person name="Kazmierczak K.M."/>
            <person name="Andrzejewski T.M."/>
            <person name="Davidsen T.M."/>
            <person name="Wayne K.J."/>
            <person name="Tettelin H."/>
            <person name="Glass J.I."/>
            <person name="Rusch D."/>
            <person name="Podicherti R."/>
            <person name="Tsui H.-C.T."/>
            <person name="Winkler M.E."/>
        </authorList>
    </citation>
    <scope>NUCLEOTIDE SEQUENCE</scope>
</reference>
<dbReference type="AlphaFoldDB" id="A0A382B405"/>
<evidence type="ECO:0000313" key="6">
    <source>
        <dbReference type="EMBL" id="SVB08478.1"/>
    </source>
</evidence>
<dbReference type="SUPFAM" id="SSF46785">
    <property type="entry name" value="Winged helix' DNA-binding domain"/>
    <property type="match status" value="1"/>
</dbReference>
<dbReference type="PROSITE" id="PS51063">
    <property type="entry name" value="HTH_CRP_2"/>
    <property type="match status" value="1"/>
</dbReference>
<dbReference type="InterPro" id="IPR000595">
    <property type="entry name" value="cNMP-bd_dom"/>
</dbReference>
<dbReference type="InterPro" id="IPR018490">
    <property type="entry name" value="cNMP-bd_dom_sf"/>
</dbReference>
<dbReference type="SMART" id="SM00419">
    <property type="entry name" value="HTH_CRP"/>
    <property type="match status" value="1"/>
</dbReference>
<dbReference type="PROSITE" id="PS50042">
    <property type="entry name" value="CNMP_BINDING_3"/>
    <property type="match status" value="1"/>
</dbReference>
<accession>A0A382B405</accession>
<evidence type="ECO:0000256" key="3">
    <source>
        <dbReference type="ARBA" id="ARBA00023163"/>
    </source>
</evidence>
<dbReference type="InterPro" id="IPR014710">
    <property type="entry name" value="RmlC-like_jellyroll"/>
</dbReference>
<dbReference type="InterPro" id="IPR012318">
    <property type="entry name" value="HTH_CRP"/>
</dbReference>
<evidence type="ECO:0000256" key="2">
    <source>
        <dbReference type="ARBA" id="ARBA00023125"/>
    </source>
</evidence>
<proteinExistence type="predicted"/>
<sequence>MRADVSFIVDKVNILKSVSIFSDLSDSDLSSILDKMVQHTFKKGQIILMEDRIGEHCFFLTHGRVKITRLSSDGREVILALLGKGEFFGEMSLLDGEARSANVVALERTEALTLNVADFMNTLEIYPKVAINLLCELAVRLRKSDEQIANLSLSDAERRIAVSLIRLAEEQGTIHQGHVTIDPLPYQQDIANMAGTSRETVSRTYGLLAEDGYIHRDGRKLVIPDYDRFLIDFT</sequence>
<gene>
    <name evidence="6" type="ORF">METZ01_LOCUS161332</name>
</gene>
<keyword evidence="1" id="KW-0805">Transcription regulation</keyword>
<dbReference type="Gene3D" id="2.60.120.10">
    <property type="entry name" value="Jelly Rolls"/>
    <property type="match status" value="1"/>
</dbReference>
<dbReference type="Pfam" id="PF00027">
    <property type="entry name" value="cNMP_binding"/>
    <property type="match status" value="1"/>
</dbReference>
<dbReference type="SUPFAM" id="SSF51206">
    <property type="entry name" value="cAMP-binding domain-like"/>
    <property type="match status" value="1"/>
</dbReference>
<dbReference type="GO" id="GO:0005829">
    <property type="term" value="C:cytosol"/>
    <property type="evidence" value="ECO:0007669"/>
    <property type="project" value="TreeGrafter"/>
</dbReference>
<evidence type="ECO:0000259" key="5">
    <source>
        <dbReference type="PROSITE" id="PS51063"/>
    </source>
</evidence>
<evidence type="ECO:0000256" key="1">
    <source>
        <dbReference type="ARBA" id="ARBA00023015"/>
    </source>
</evidence>
<dbReference type="InterPro" id="IPR018488">
    <property type="entry name" value="cNMP-bd_CS"/>
</dbReference>
<evidence type="ECO:0008006" key="7">
    <source>
        <dbReference type="Google" id="ProtNLM"/>
    </source>
</evidence>
<dbReference type="InterPro" id="IPR036388">
    <property type="entry name" value="WH-like_DNA-bd_sf"/>
</dbReference>
<dbReference type="Pfam" id="PF13545">
    <property type="entry name" value="HTH_Crp_2"/>
    <property type="match status" value="1"/>
</dbReference>
<dbReference type="SMART" id="SM00100">
    <property type="entry name" value="cNMP"/>
    <property type="match status" value="1"/>
</dbReference>
<dbReference type="EMBL" id="UINC01028093">
    <property type="protein sequence ID" value="SVB08478.1"/>
    <property type="molecule type" value="Genomic_DNA"/>
</dbReference>
<dbReference type="GO" id="GO:0003700">
    <property type="term" value="F:DNA-binding transcription factor activity"/>
    <property type="evidence" value="ECO:0007669"/>
    <property type="project" value="TreeGrafter"/>
</dbReference>
<keyword evidence="2" id="KW-0238">DNA-binding</keyword>
<feature type="domain" description="Cyclic nucleotide-binding" evidence="4">
    <location>
        <begin position="20"/>
        <end position="123"/>
    </location>
</feature>
<protein>
    <recommendedName>
        <fullName evidence="7">Crp/Fnr family transcriptional regulator</fullName>
    </recommendedName>
</protein>
<name>A0A382B405_9ZZZZ</name>